<gene>
    <name evidence="2" type="ORF">Nepgr_008711</name>
</gene>
<evidence type="ECO:0000313" key="3">
    <source>
        <dbReference type="Proteomes" id="UP001279734"/>
    </source>
</evidence>
<accession>A0AAD3XJQ3</accession>
<sequence length="89" mass="10363">MCEAESYSKGQFWNLSCHTFNTVIERNQNRKTGGRGHKLELLAVLSYLSVIYFELIKIFVFVIFCWWVIIGALPATFRLPVYMLIILNS</sequence>
<keyword evidence="3" id="KW-1185">Reference proteome</keyword>
<dbReference type="AlphaFoldDB" id="A0AAD3XJQ3"/>
<keyword evidence="1" id="KW-1133">Transmembrane helix</keyword>
<reference evidence="2" key="1">
    <citation type="submission" date="2023-05" db="EMBL/GenBank/DDBJ databases">
        <title>Nepenthes gracilis genome sequencing.</title>
        <authorList>
            <person name="Fukushima K."/>
        </authorList>
    </citation>
    <scope>NUCLEOTIDE SEQUENCE</scope>
    <source>
        <strain evidence="2">SING2019-196</strain>
    </source>
</reference>
<name>A0AAD3XJQ3_NEPGR</name>
<organism evidence="2 3">
    <name type="scientific">Nepenthes gracilis</name>
    <name type="common">Slender pitcher plant</name>
    <dbReference type="NCBI Taxonomy" id="150966"/>
    <lineage>
        <taxon>Eukaryota</taxon>
        <taxon>Viridiplantae</taxon>
        <taxon>Streptophyta</taxon>
        <taxon>Embryophyta</taxon>
        <taxon>Tracheophyta</taxon>
        <taxon>Spermatophyta</taxon>
        <taxon>Magnoliopsida</taxon>
        <taxon>eudicotyledons</taxon>
        <taxon>Gunneridae</taxon>
        <taxon>Pentapetalae</taxon>
        <taxon>Caryophyllales</taxon>
        <taxon>Nepenthaceae</taxon>
        <taxon>Nepenthes</taxon>
    </lineage>
</organism>
<keyword evidence="1" id="KW-0472">Membrane</keyword>
<keyword evidence="1" id="KW-0812">Transmembrane</keyword>
<dbReference type="Proteomes" id="UP001279734">
    <property type="component" value="Unassembled WGS sequence"/>
</dbReference>
<evidence type="ECO:0000256" key="1">
    <source>
        <dbReference type="SAM" id="Phobius"/>
    </source>
</evidence>
<comment type="caution">
    <text evidence="2">The sequence shown here is derived from an EMBL/GenBank/DDBJ whole genome shotgun (WGS) entry which is preliminary data.</text>
</comment>
<proteinExistence type="predicted"/>
<feature type="transmembrane region" description="Helical" evidence="1">
    <location>
        <begin position="39"/>
        <end position="60"/>
    </location>
</feature>
<protein>
    <submittedName>
        <fullName evidence="2">Uncharacterized protein</fullName>
    </submittedName>
</protein>
<dbReference type="EMBL" id="BSYO01000006">
    <property type="protein sequence ID" value="GMH06871.1"/>
    <property type="molecule type" value="Genomic_DNA"/>
</dbReference>
<evidence type="ECO:0000313" key="2">
    <source>
        <dbReference type="EMBL" id="GMH06871.1"/>
    </source>
</evidence>